<feature type="compositionally biased region" description="Polar residues" evidence="4">
    <location>
        <begin position="1"/>
        <end position="11"/>
    </location>
</feature>
<dbReference type="HOGENOM" id="CLU_026673_16_2_1"/>
<dbReference type="RefSeq" id="XP_016213304.1">
    <property type="nucleotide sequence ID" value="XM_016358685.1"/>
</dbReference>
<evidence type="ECO:0000259" key="5">
    <source>
        <dbReference type="Pfam" id="PF08240"/>
    </source>
</evidence>
<evidence type="ECO:0000256" key="1">
    <source>
        <dbReference type="ARBA" id="ARBA00008072"/>
    </source>
</evidence>
<dbReference type="Gene3D" id="3.90.180.10">
    <property type="entry name" value="Medium-chain alcohol dehydrogenases, catalytic domain"/>
    <property type="match status" value="1"/>
</dbReference>
<dbReference type="InterPro" id="IPR047122">
    <property type="entry name" value="Trans-enoyl_RdTase-like"/>
</dbReference>
<dbReference type="SUPFAM" id="SSF50129">
    <property type="entry name" value="GroES-like"/>
    <property type="match status" value="1"/>
</dbReference>
<comment type="subunit">
    <text evidence="2">Monomer.</text>
</comment>
<feature type="region of interest" description="Disordered" evidence="4">
    <location>
        <begin position="1"/>
        <end position="44"/>
    </location>
</feature>
<accession>A0A0D2AA30</accession>
<dbReference type="AlphaFoldDB" id="A0A0D2AA30"/>
<dbReference type="InParanoid" id="A0A0D2AA30"/>
<evidence type="ECO:0000256" key="3">
    <source>
        <dbReference type="ARBA" id="ARBA00023002"/>
    </source>
</evidence>
<keyword evidence="7" id="KW-1185">Reference proteome</keyword>
<evidence type="ECO:0000313" key="6">
    <source>
        <dbReference type="EMBL" id="KIW03435.1"/>
    </source>
</evidence>
<evidence type="ECO:0000256" key="4">
    <source>
        <dbReference type="SAM" id="MobiDB-lite"/>
    </source>
</evidence>
<dbReference type="InterPro" id="IPR036291">
    <property type="entry name" value="NAD(P)-bd_dom_sf"/>
</dbReference>
<dbReference type="Pfam" id="PF08240">
    <property type="entry name" value="ADH_N"/>
    <property type="match status" value="1"/>
</dbReference>
<dbReference type="PANTHER" id="PTHR45348:SF2">
    <property type="entry name" value="ZINC-TYPE ALCOHOL DEHYDROGENASE-LIKE PROTEIN C2E1P3.01"/>
    <property type="match status" value="1"/>
</dbReference>
<dbReference type="InterPro" id="IPR013154">
    <property type="entry name" value="ADH-like_N"/>
</dbReference>
<comment type="similarity">
    <text evidence="1">Belongs to the zinc-containing alcohol dehydrogenase family.</text>
</comment>
<dbReference type="STRING" id="253628.A0A0D2AA30"/>
<gene>
    <name evidence="6" type="ORF">PV09_05205</name>
</gene>
<dbReference type="CDD" id="cd08249">
    <property type="entry name" value="enoyl_reductase_like"/>
    <property type="match status" value="1"/>
</dbReference>
<dbReference type="Gene3D" id="3.40.50.720">
    <property type="entry name" value="NAD(P)-binding Rossmann-like Domain"/>
    <property type="match status" value="1"/>
</dbReference>
<dbReference type="EMBL" id="KN847544">
    <property type="protein sequence ID" value="KIW03435.1"/>
    <property type="molecule type" value="Genomic_DNA"/>
</dbReference>
<feature type="domain" description="Alcohol dehydrogenase-like N-terminal" evidence="5">
    <location>
        <begin position="98"/>
        <end position="160"/>
    </location>
</feature>
<evidence type="ECO:0000313" key="7">
    <source>
        <dbReference type="Proteomes" id="UP000053259"/>
    </source>
</evidence>
<dbReference type="VEuPathDB" id="FungiDB:PV09_05205"/>
<dbReference type="GO" id="GO:0016651">
    <property type="term" value="F:oxidoreductase activity, acting on NAD(P)H"/>
    <property type="evidence" value="ECO:0007669"/>
    <property type="project" value="InterPro"/>
</dbReference>
<organism evidence="6 7">
    <name type="scientific">Verruconis gallopava</name>
    <dbReference type="NCBI Taxonomy" id="253628"/>
    <lineage>
        <taxon>Eukaryota</taxon>
        <taxon>Fungi</taxon>
        <taxon>Dikarya</taxon>
        <taxon>Ascomycota</taxon>
        <taxon>Pezizomycotina</taxon>
        <taxon>Dothideomycetes</taxon>
        <taxon>Pleosporomycetidae</taxon>
        <taxon>Venturiales</taxon>
        <taxon>Sympoventuriaceae</taxon>
        <taxon>Verruconis</taxon>
    </lineage>
</organism>
<proteinExistence type="inferred from homology"/>
<dbReference type="Proteomes" id="UP000053259">
    <property type="component" value="Unassembled WGS sequence"/>
</dbReference>
<dbReference type="SUPFAM" id="SSF51735">
    <property type="entry name" value="NAD(P)-binding Rossmann-fold domains"/>
    <property type="match status" value="1"/>
</dbReference>
<keyword evidence="3" id="KW-0560">Oxidoreductase</keyword>
<dbReference type="PANTHER" id="PTHR45348">
    <property type="entry name" value="HYPOTHETICAL OXIDOREDUCTASE (EUROFUNG)"/>
    <property type="match status" value="1"/>
</dbReference>
<protein>
    <recommendedName>
        <fullName evidence="5">Alcohol dehydrogenase-like N-terminal domain-containing protein</fullName>
    </recommendedName>
</protein>
<reference evidence="6 7" key="1">
    <citation type="submission" date="2015-01" db="EMBL/GenBank/DDBJ databases">
        <title>The Genome Sequence of Ochroconis gallopava CBS43764.</title>
        <authorList>
            <consortium name="The Broad Institute Genomics Platform"/>
            <person name="Cuomo C."/>
            <person name="de Hoog S."/>
            <person name="Gorbushina A."/>
            <person name="Stielow B."/>
            <person name="Teixiera M."/>
            <person name="Abouelleil A."/>
            <person name="Chapman S.B."/>
            <person name="Priest M."/>
            <person name="Young S.K."/>
            <person name="Wortman J."/>
            <person name="Nusbaum C."/>
            <person name="Birren B."/>
        </authorList>
    </citation>
    <scope>NUCLEOTIDE SEQUENCE [LARGE SCALE GENOMIC DNA]</scope>
    <source>
        <strain evidence="6 7">CBS 43764</strain>
    </source>
</reference>
<sequence length="449" mass="48944">MSSIASIQESVAKSGLKRRRDNILEHDRTIKKRKDSKNNSENEDTDFMEQKEPLMFQHDHLPQGYAIPKQQERLLLHGKRQRYELDHTYQIPEPNPGDEVLVKVQYIGLNPIDWKAPDFGFGIPWLPYIAGREFVGQVVATPLTSNSTSARKIRLGDIVLSASTDYRDRRKAAFQELTVAPTFNLCRVPTSIGDKSRVAGLGVAFVAAALTLGVCLGVDFERLVGDVPRGPNLKAILKSVPVDAIPIDVRAESFSNIVSSERPVAGDWLVIWGGSSATACVLAQLAKHSGLRVIKVVDVAKHGARLSEGPADLIVDAYDTNRAVDIIRQVTKGKLRFGVDTVGTPTATLLQQALCCSEKSLSSHLVGLTGLPNDPMTGVTQHIVPIKLHHEVPAIGEAMMVWLEKLLASGNILPPEVEVLGGGLSAVNEGLDRMRRGEISGRRLAVHLA</sequence>
<dbReference type="InterPro" id="IPR011032">
    <property type="entry name" value="GroES-like_sf"/>
</dbReference>
<dbReference type="OrthoDB" id="201656at2759"/>
<evidence type="ECO:0000256" key="2">
    <source>
        <dbReference type="ARBA" id="ARBA00011245"/>
    </source>
</evidence>
<name>A0A0D2AA30_9PEZI</name>
<dbReference type="GeneID" id="27313178"/>